<comment type="subcellular location">
    <subcellularLocation>
        <location evidence="1">Membrane</location>
        <topology evidence="1">Multi-pass membrane protein</topology>
    </subcellularLocation>
</comment>
<feature type="transmembrane region" description="Helical" evidence="7">
    <location>
        <begin position="180"/>
        <end position="199"/>
    </location>
</feature>
<feature type="transmembrane region" description="Helical" evidence="7">
    <location>
        <begin position="112"/>
        <end position="137"/>
    </location>
</feature>
<dbReference type="GO" id="GO:0016020">
    <property type="term" value="C:membrane"/>
    <property type="evidence" value="ECO:0007669"/>
    <property type="project" value="UniProtKB-SubCell"/>
</dbReference>
<sequence length="532" mass="58601">MVSSAEHEPEEHRPKGIPRRFWVMFLASLGILISYADRSNMAVAIVAIAKEYDYTKQQQGFILSAFFFGYIMTQILGGAMADRYGAKPVLAIGAFTWTLFTLLTPLASQKGYLWMVFIRIGLGLGEGVAFPSAHALVGVWAPPCERSKAVAMLTTFSYLGAVIALPVSSSLVVSSWGWRSIFWLFGSLGLFWSIIWHVFGASDPESCRGITEQEVRYIRHQQQLDGQVEGYGNHVLDQVQVFGSAELDSDSETEDPNPSPELQATYHALTTERQSDEIRHQVEPIRKLSEEEDTPPNIDHASRWTSFRNRVRSKAVTNMRMSSSAPVPWKLLLKRREVWAIILSQFCAAFGFFVMQSWTPTFYLEYFGVDVGKIGYFSVVPSIAQGIVGLSSGFLGDKAVRSWNWSFLSVRRVSQVIGGLGIATALVLAVTVARSAYGAMALITVGMALNGFTMIGASAYQHDICPQYAGFIFSLGNTAGTIPGIVGVMLAGLLVDKNGHTLWGLIWSMVAVFYCIGCTSFVLLSTNKKIHT</sequence>
<keyword evidence="4" id="KW-0769">Symport</keyword>
<dbReference type="GO" id="GO:0015293">
    <property type="term" value="F:symporter activity"/>
    <property type="evidence" value="ECO:0007669"/>
    <property type="project" value="UniProtKB-KW"/>
</dbReference>
<dbReference type="SUPFAM" id="SSF103473">
    <property type="entry name" value="MFS general substrate transporter"/>
    <property type="match status" value="1"/>
</dbReference>
<evidence type="ECO:0000256" key="5">
    <source>
        <dbReference type="ARBA" id="ARBA00022989"/>
    </source>
</evidence>
<proteinExistence type="predicted"/>
<feature type="transmembrane region" description="Helical" evidence="7">
    <location>
        <begin position="375"/>
        <end position="395"/>
    </location>
</feature>
<protein>
    <recommendedName>
        <fullName evidence="8">Major facilitator superfamily (MFS) profile domain-containing protein</fullName>
    </recommendedName>
</protein>
<keyword evidence="3 7" id="KW-0812">Transmembrane</keyword>
<keyword evidence="6 7" id="KW-0472">Membrane</keyword>
<evidence type="ECO:0000256" key="4">
    <source>
        <dbReference type="ARBA" id="ARBA00022847"/>
    </source>
</evidence>
<gene>
    <name evidence="9" type="ORF">MVEG_11535</name>
</gene>
<accession>A0A086TK47</accession>
<feature type="transmembrane region" description="Helical" evidence="7">
    <location>
        <begin position="21"/>
        <end position="49"/>
    </location>
</feature>
<feature type="transmembrane region" description="Helical" evidence="7">
    <location>
        <begin position="416"/>
        <end position="433"/>
    </location>
</feature>
<evidence type="ECO:0000256" key="2">
    <source>
        <dbReference type="ARBA" id="ARBA00022448"/>
    </source>
</evidence>
<keyword evidence="5 7" id="KW-1133">Transmembrane helix</keyword>
<organism evidence="9 10">
    <name type="scientific">Podila verticillata NRRL 6337</name>
    <dbReference type="NCBI Taxonomy" id="1069443"/>
    <lineage>
        <taxon>Eukaryota</taxon>
        <taxon>Fungi</taxon>
        <taxon>Fungi incertae sedis</taxon>
        <taxon>Mucoromycota</taxon>
        <taxon>Mortierellomycotina</taxon>
        <taxon>Mortierellomycetes</taxon>
        <taxon>Mortierellales</taxon>
        <taxon>Mortierellaceae</taxon>
        <taxon>Podila</taxon>
    </lineage>
</organism>
<dbReference type="InterPro" id="IPR036259">
    <property type="entry name" value="MFS_trans_sf"/>
</dbReference>
<feature type="domain" description="Major facilitator superfamily (MFS) profile" evidence="8">
    <location>
        <begin position="23"/>
        <end position="529"/>
    </location>
</feature>
<dbReference type="InterPro" id="IPR050382">
    <property type="entry name" value="MFS_Na/Anion_cotransporter"/>
</dbReference>
<dbReference type="PANTHER" id="PTHR11662:SF446">
    <property type="entry name" value="SODIUM-DEPENDENT PHOSPHATE TRANSPORT PROTEIN 1, CHLOROPLASTIC"/>
    <property type="match status" value="1"/>
</dbReference>
<dbReference type="Pfam" id="PF07690">
    <property type="entry name" value="MFS_1"/>
    <property type="match status" value="1"/>
</dbReference>
<dbReference type="InterPro" id="IPR020846">
    <property type="entry name" value="MFS_dom"/>
</dbReference>
<evidence type="ECO:0000256" key="7">
    <source>
        <dbReference type="SAM" id="Phobius"/>
    </source>
</evidence>
<evidence type="ECO:0000256" key="3">
    <source>
        <dbReference type="ARBA" id="ARBA00022692"/>
    </source>
</evidence>
<dbReference type="FunFam" id="1.20.1250.20:FF:000003">
    <property type="entry name" value="Solute carrier family 17 member 3"/>
    <property type="match status" value="1"/>
</dbReference>
<feature type="transmembrane region" description="Helical" evidence="7">
    <location>
        <begin position="501"/>
        <end position="524"/>
    </location>
</feature>
<keyword evidence="10" id="KW-1185">Reference proteome</keyword>
<evidence type="ECO:0000313" key="9">
    <source>
        <dbReference type="EMBL" id="KFH62324.1"/>
    </source>
</evidence>
<dbReference type="Proteomes" id="UP000243308">
    <property type="component" value="Unassembled WGS sequence"/>
</dbReference>
<evidence type="ECO:0000256" key="6">
    <source>
        <dbReference type="ARBA" id="ARBA00023136"/>
    </source>
</evidence>
<evidence type="ECO:0000259" key="8">
    <source>
        <dbReference type="PROSITE" id="PS50850"/>
    </source>
</evidence>
<dbReference type="AlphaFoldDB" id="A0A086TK47"/>
<dbReference type="PANTHER" id="PTHR11662">
    <property type="entry name" value="SOLUTE CARRIER FAMILY 17"/>
    <property type="match status" value="1"/>
</dbReference>
<dbReference type="PROSITE" id="PS50850">
    <property type="entry name" value="MFS"/>
    <property type="match status" value="1"/>
</dbReference>
<evidence type="ECO:0000313" key="10">
    <source>
        <dbReference type="Proteomes" id="UP000243308"/>
    </source>
</evidence>
<evidence type="ECO:0000256" key="1">
    <source>
        <dbReference type="ARBA" id="ARBA00004141"/>
    </source>
</evidence>
<keyword evidence="2" id="KW-0813">Transport</keyword>
<dbReference type="InterPro" id="IPR011701">
    <property type="entry name" value="MFS"/>
</dbReference>
<dbReference type="OrthoDB" id="6730379at2759"/>
<reference evidence="9 10" key="1">
    <citation type="submission" date="2011-02" db="EMBL/GenBank/DDBJ databases">
        <title>The Genome Sequence of Mortierella verticillata NRRL 6337.</title>
        <authorList>
            <consortium name="The Broad Institute Genome Sequencing Platform"/>
            <person name="Russ C."/>
            <person name="Cuomo C."/>
            <person name="Burger G."/>
            <person name="Gray M.W."/>
            <person name="Holland P.W.H."/>
            <person name="King N."/>
            <person name="Lang F.B.F."/>
            <person name="Roger A.J."/>
            <person name="Ruiz-Trillo I."/>
            <person name="Young S.K."/>
            <person name="Zeng Q."/>
            <person name="Gargeya S."/>
            <person name="Alvarado L."/>
            <person name="Berlin A."/>
            <person name="Chapman S.B."/>
            <person name="Chen Z."/>
            <person name="Freedman E."/>
            <person name="Gellesch M."/>
            <person name="Goldberg J."/>
            <person name="Griggs A."/>
            <person name="Gujja S."/>
            <person name="Heilman E."/>
            <person name="Heiman D."/>
            <person name="Howarth C."/>
            <person name="Mehta T."/>
            <person name="Neiman D."/>
            <person name="Pearson M."/>
            <person name="Roberts A."/>
            <person name="Saif S."/>
            <person name="Shea T."/>
            <person name="Shenoy N."/>
            <person name="Sisk P."/>
            <person name="Stolte C."/>
            <person name="Sykes S."/>
            <person name="White J."/>
            <person name="Yandava C."/>
            <person name="Haas B."/>
            <person name="Nusbaum C."/>
            <person name="Birren B."/>
        </authorList>
    </citation>
    <scope>NUCLEOTIDE SEQUENCE [LARGE SCALE GENOMIC DNA]</scope>
    <source>
        <strain evidence="9 10">NRRL 6337</strain>
    </source>
</reference>
<dbReference type="Gene3D" id="1.20.1250.20">
    <property type="entry name" value="MFS general substrate transporter like domains"/>
    <property type="match status" value="2"/>
</dbReference>
<feature type="transmembrane region" description="Helical" evidence="7">
    <location>
        <begin position="88"/>
        <end position="106"/>
    </location>
</feature>
<dbReference type="EMBL" id="KN042432">
    <property type="protein sequence ID" value="KFH62324.1"/>
    <property type="molecule type" value="Genomic_DNA"/>
</dbReference>
<feature type="transmembrane region" description="Helical" evidence="7">
    <location>
        <begin position="338"/>
        <end position="355"/>
    </location>
</feature>
<feature type="transmembrane region" description="Helical" evidence="7">
    <location>
        <begin position="472"/>
        <end position="495"/>
    </location>
</feature>
<feature type="transmembrane region" description="Helical" evidence="7">
    <location>
        <begin position="149"/>
        <end position="168"/>
    </location>
</feature>
<feature type="transmembrane region" description="Helical" evidence="7">
    <location>
        <begin position="439"/>
        <end position="460"/>
    </location>
</feature>
<dbReference type="FunFam" id="1.20.1250.20:FF:000423">
    <property type="entry name" value="Putative inorganic phosphate cotransporter-like Protein"/>
    <property type="match status" value="1"/>
</dbReference>
<feature type="transmembrane region" description="Helical" evidence="7">
    <location>
        <begin position="61"/>
        <end position="81"/>
    </location>
</feature>
<name>A0A086TK47_9FUNG</name>